<sequence>MNAQRKSLLSRLRTAVQKVKILLGATVLGHAWRAASILRRGSLGKRQMSLEDGGAAGLMICASSSSSSSSDSEDLVSVVSPTRSLQRTISYPSSDDEHDIDKRAEMFIANFRRQLRMERQVSLELRYCAHKPNTLQLLSP</sequence>
<evidence type="ECO:0008006" key="3">
    <source>
        <dbReference type="Google" id="ProtNLM"/>
    </source>
</evidence>
<gene>
    <name evidence="1" type="ORF">Fmac_013072</name>
</gene>
<evidence type="ECO:0000313" key="2">
    <source>
        <dbReference type="Proteomes" id="UP001603857"/>
    </source>
</evidence>
<comment type="caution">
    <text evidence="1">The sequence shown here is derived from an EMBL/GenBank/DDBJ whole genome shotgun (WGS) entry which is preliminary data.</text>
</comment>
<keyword evidence="2" id="KW-1185">Reference proteome</keyword>
<proteinExistence type="predicted"/>
<reference evidence="1 2" key="1">
    <citation type="submission" date="2024-08" db="EMBL/GenBank/DDBJ databases">
        <title>Insights into the chromosomal genome structure of Flemingia macrophylla.</title>
        <authorList>
            <person name="Ding Y."/>
            <person name="Zhao Y."/>
            <person name="Bi W."/>
            <person name="Wu M."/>
            <person name="Zhao G."/>
            <person name="Gong Y."/>
            <person name="Li W."/>
            <person name="Zhang P."/>
        </authorList>
    </citation>
    <scope>NUCLEOTIDE SEQUENCE [LARGE SCALE GENOMIC DNA]</scope>
    <source>
        <strain evidence="1">DYQJB</strain>
        <tissue evidence="1">Leaf</tissue>
    </source>
</reference>
<evidence type="ECO:0000313" key="1">
    <source>
        <dbReference type="EMBL" id="KAL2338626.1"/>
    </source>
</evidence>
<dbReference type="Pfam" id="PF05553">
    <property type="entry name" value="DUF761"/>
    <property type="match status" value="1"/>
</dbReference>
<protein>
    <recommendedName>
        <fullName evidence="3">DUF761 domain-containing protein</fullName>
    </recommendedName>
</protein>
<dbReference type="Proteomes" id="UP001603857">
    <property type="component" value="Unassembled WGS sequence"/>
</dbReference>
<accession>A0ABD1MSJ8</accession>
<name>A0ABD1MSJ8_9FABA</name>
<dbReference type="PANTHER" id="PTHR33098:SF112">
    <property type="entry name" value="COTTON FIBER PROTEIN"/>
    <property type="match status" value="1"/>
</dbReference>
<dbReference type="InterPro" id="IPR008480">
    <property type="entry name" value="DUF761_pln"/>
</dbReference>
<dbReference type="PANTHER" id="PTHR33098">
    <property type="entry name" value="COTTON FIBER (DUF761)"/>
    <property type="match status" value="1"/>
</dbReference>
<dbReference type="AlphaFoldDB" id="A0ABD1MSJ8"/>
<dbReference type="EMBL" id="JBGMDY010000004">
    <property type="protein sequence ID" value="KAL2338626.1"/>
    <property type="molecule type" value="Genomic_DNA"/>
</dbReference>
<organism evidence="1 2">
    <name type="scientific">Flemingia macrophylla</name>
    <dbReference type="NCBI Taxonomy" id="520843"/>
    <lineage>
        <taxon>Eukaryota</taxon>
        <taxon>Viridiplantae</taxon>
        <taxon>Streptophyta</taxon>
        <taxon>Embryophyta</taxon>
        <taxon>Tracheophyta</taxon>
        <taxon>Spermatophyta</taxon>
        <taxon>Magnoliopsida</taxon>
        <taxon>eudicotyledons</taxon>
        <taxon>Gunneridae</taxon>
        <taxon>Pentapetalae</taxon>
        <taxon>rosids</taxon>
        <taxon>fabids</taxon>
        <taxon>Fabales</taxon>
        <taxon>Fabaceae</taxon>
        <taxon>Papilionoideae</taxon>
        <taxon>50 kb inversion clade</taxon>
        <taxon>NPAAA clade</taxon>
        <taxon>indigoferoid/millettioid clade</taxon>
        <taxon>Phaseoleae</taxon>
        <taxon>Flemingia</taxon>
    </lineage>
</organism>